<dbReference type="STRING" id="1477437.SAMN05444682_102542"/>
<dbReference type="OrthoDB" id="5450317at2"/>
<evidence type="ECO:0000313" key="3">
    <source>
        <dbReference type="EMBL" id="SFI15864.1"/>
    </source>
</evidence>
<dbReference type="Pfam" id="PF04909">
    <property type="entry name" value="Amidohydro_2"/>
    <property type="match status" value="1"/>
</dbReference>
<organism evidence="3 4">
    <name type="scientific">Parapedobacter indicus</name>
    <dbReference type="NCBI Taxonomy" id="1477437"/>
    <lineage>
        <taxon>Bacteria</taxon>
        <taxon>Pseudomonadati</taxon>
        <taxon>Bacteroidota</taxon>
        <taxon>Sphingobacteriia</taxon>
        <taxon>Sphingobacteriales</taxon>
        <taxon>Sphingobacteriaceae</taxon>
        <taxon>Parapedobacter</taxon>
    </lineage>
</organism>
<protein>
    <submittedName>
        <fullName evidence="3">L-fuconolactonase</fullName>
    </submittedName>
</protein>
<dbReference type="AlphaFoldDB" id="A0A1I3FXE4"/>
<dbReference type="SUPFAM" id="SSF51556">
    <property type="entry name" value="Metallo-dependent hydrolases"/>
    <property type="match status" value="1"/>
</dbReference>
<dbReference type="Proteomes" id="UP000198670">
    <property type="component" value="Unassembled WGS sequence"/>
</dbReference>
<dbReference type="PANTHER" id="PTHR43569">
    <property type="entry name" value="AMIDOHYDROLASE"/>
    <property type="match status" value="1"/>
</dbReference>
<sequence>MKKIDSHLHFWNYEPVKDAWISDEMGVLKQDFSPDQLLPLCMAEGIGAGVAVQADQSEAETAYLIGLSQAYDFIQGVVGWVDLRSPDVADRLDHFSQYPVVKGYRHIVQSERQDDFLLRGDFCRGVAELGRRGLTYDVLIYPKHLPYALEFVRRFPNQRFMIDHIAKPAIRDGQFETWRRALEPFGREAHVSCKIAGLTTEAHWHVWQSSDFARYLDAVLEIFGSDRLVFGSDWPVCLVGADYTQTCRILSENMAQLSEAEKEKIWGGNCARFYDLPG</sequence>
<dbReference type="PANTHER" id="PTHR43569:SF2">
    <property type="entry name" value="AMIDOHYDROLASE-RELATED DOMAIN-CONTAINING PROTEIN"/>
    <property type="match status" value="1"/>
</dbReference>
<dbReference type="RefSeq" id="WP_090625672.1">
    <property type="nucleotide sequence ID" value="NZ_FOQO01000002.1"/>
</dbReference>
<comment type="similarity">
    <text evidence="1">Belongs to the metallo-dependent hydrolases superfamily.</text>
</comment>
<dbReference type="InterPro" id="IPR052350">
    <property type="entry name" value="Metallo-dep_Lactonases"/>
</dbReference>
<dbReference type="Gene3D" id="3.20.20.140">
    <property type="entry name" value="Metal-dependent hydrolases"/>
    <property type="match status" value="1"/>
</dbReference>
<dbReference type="EMBL" id="FOQO01000002">
    <property type="protein sequence ID" value="SFI15864.1"/>
    <property type="molecule type" value="Genomic_DNA"/>
</dbReference>
<evidence type="ECO:0000313" key="4">
    <source>
        <dbReference type="Proteomes" id="UP000198670"/>
    </source>
</evidence>
<reference evidence="3 4" key="1">
    <citation type="submission" date="2016-10" db="EMBL/GenBank/DDBJ databases">
        <authorList>
            <person name="de Groot N.N."/>
        </authorList>
    </citation>
    <scope>NUCLEOTIDE SEQUENCE [LARGE SCALE GENOMIC DNA]</scope>
    <source>
        <strain evidence="3 4">RK1</strain>
    </source>
</reference>
<dbReference type="InterPro" id="IPR006680">
    <property type="entry name" value="Amidohydro-rel"/>
</dbReference>
<keyword evidence="4" id="KW-1185">Reference proteome</keyword>
<dbReference type="InterPro" id="IPR032466">
    <property type="entry name" value="Metal_Hydrolase"/>
</dbReference>
<gene>
    <name evidence="3" type="ORF">SAMN05444682_102542</name>
</gene>
<evidence type="ECO:0000256" key="1">
    <source>
        <dbReference type="ARBA" id="ARBA00038310"/>
    </source>
</evidence>
<name>A0A1I3FXE4_9SPHI</name>
<accession>A0A1I3FXE4</accession>
<dbReference type="GO" id="GO:0016787">
    <property type="term" value="F:hydrolase activity"/>
    <property type="evidence" value="ECO:0007669"/>
    <property type="project" value="InterPro"/>
</dbReference>
<feature type="domain" description="Amidohydrolase-related" evidence="2">
    <location>
        <begin position="4"/>
        <end position="276"/>
    </location>
</feature>
<evidence type="ECO:0000259" key="2">
    <source>
        <dbReference type="Pfam" id="PF04909"/>
    </source>
</evidence>
<proteinExistence type="inferred from homology"/>